<gene>
    <name evidence="1" type="ORF">NS115_03780</name>
</gene>
<organism evidence="1 2">
    <name type="scientific">Paenibacillus jamilae</name>
    <dbReference type="NCBI Taxonomy" id="114136"/>
    <lineage>
        <taxon>Bacteria</taxon>
        <taxon>Bacillati</taxon>
        <taxon>Bacillota</taxon>
        <taxon>Bacilli</taxon>
        <taxon>Bacillales</taxon>
        <taxon>Paenibacillaceae</taxon>
        <taxon>Paenibacillus</taxon>
    </lineage>
</organism>
<evidence type="ECO:0000313" key="2">
    <source>
        <dbReference type="Proteomes" id="UP000074866"/>
    </source>
</evidence>
<dbReference type="Proteomes" id="UP000074866">
    <property type="component" value="Unassembled WGS sequence"/>
</dbReference>
<proteinExistence type="predicted"/>
<name>A0ACC4ZZK8_9BACL</name>
<keyword evidence="2" id="KW-1185">Reference proteome</keyword>
<reference evidence="1 2" key="1">
    <citation type="journal article" date="2016" name="Front. Microbiol.">
        <title>Genomic Resource of Rice Seed Associated Bacteria.</title>
        <authorList>
            <person name="Midha S."/>
            <person name="Bansal K."/>
            <person name="Sharma S."/>
            <person name="Kumar N."/>
            <person name="Patil P.P."/>
            <person name="Chaudhry V."/>
            <person name="Patil P.B."/>
        </authorList>
    </citation>
    <scope>NUCLEOTIDE SEQUENCE [LARGE SCALE GENOMIC DNA]</scope>
    <source>
        <strain evidence="1 2">NS115</strain>
    </source>
</reference>
<protein>
    <submittedName>
        <fullName evidence="1">Uncharacterized protein</fullName>
    </submittedName>
</protein>
<sequence>MTSDEKNFKTERVLHLRERLQHMEGKVTEDSAYHCTALLGELVKLEKELAEEAFRAERNKHRRALTFLWGMLIAVTAISIINIALPVIAPQWAKATEWVLAAAYVFYATVSATGAINQFKRGRKWRTLAWMNVGIFVWAMFFAVQALNV</sequence>
<comment type="caution">
    <text evidence="1">The sequence shown here is derived from an EMBL/GenBank/DDBJ whole genome shotgun (WGS) entry which is preliminary data.</text>
</comment>
<accession>A0ACC4ZZK8</accession>
<dbReference type="EMBL" id="LDRX01000015">
    <property type="protein sequence ID" value="KTS84459.1"/>
    <property type="molecule type" value="Genomic_DNA"/>
</dbReference>
<evidence type="ECO:0000313" key="1">
    <source>
        <dbReference type="EMBL" id="KTS84459.1"/>
    </source>
</evidence>